<feature type="region of interest" description="Disordered" evidence="4">
    <location>
        <begin position="1"/>
        <end position="54"/>
    </location>
</feature>
<dbReference type="InterPro" id="IPR000504">
    <property type="entry name" value="RRM_dom"/>
</dbReference>
<feature type="domain" description="RRM" evidence="5">
    <location>
        <begin position="266"/>
        <end position="347"/>
    </location>
</feature>
<keyword evidence="1 2" id="KW-0694">RNA-binding</keyword>
<evidence type="ECO:0000256" key="2">
    <source>
        <dbReference type="PROSITE-ProRule" id="PRU00176"/>
    </source>
</evidence>
<dbReference type="SUPFAM" id="SSF54928">
    <property type="entry name" value="RNA-binding domain, RBD"/>
    <property type="match status" value="1"/>
</dbReference>
<dbReference type="WBParaSite" id="ACRNAN_Path_1192.g4648.t1">
    <property type="protein sequence ID" value="ACRNAN_Path_1192.g4648.t1"/>
    <property type="gene ID" value="ACRNAN_Path_1192.g4648"/>
</dbReference>
<protein>
    <submittedName>
        <fullName evidence="7">RRM domain-containing protein</fullName>
    </submittedName>
</protein>
<dbReference type="GO" id="GO:0003723">
    <property type="term" value="F:RNA binding"/>
    <property type="evidence" value="ECO:0007669"/>
    <property type="project" value="UniProtKB-UniRule"/>
</dbReference>
<dbReference type="Gene3D" id="3.30.70.330">
    <property type="match status" value="1"/>
</dbReference>
<evidence type="ECO:0000256" key="3">
    <source>
        <dbReference type="SAM" id="Coils"/>
    </source>
</evidence>
<feature type="coiled-coil region" evidence="3">
    <location>
        <begin position="82"/>
        <end position="118"/>
    </location>
</feature>
<dbReference type="Proteomes" id="UP000887540">
    <property type="component" value="Unplaced"/>
</dbReference>
<evidence type="ECO:0000313" key="7">
    <source>
        <dbReference type="WBParaSite" id="ACRNAN_Path_1192.g4648.t1"/>
    </source>
</evidence>
<evidence type="ECO:0000313" key="6">
    <source>
        <dbReference type="Proteomes" id="UP000887540"/>
    </source>
</evidence>
<dbReference type="Pfam" id="PF00076">
    <property type="entry name" value="RRM_1"/>
    <property type="match status" value="1"/>
</dbReference>
<keyword evidence="3" id="KW-0175">Coiled coil</keyword>
<feature type="compositionally biased region" description="Low complexity" evidence="4">
    <location>
        <begin position="40"/>
        <end position="54"/>
    </location>
</feature>
<dbReference type="PANTHER" id="PTHR10352">
    <property type="entry name" value="EUKARYOTIC TRANSLATION INITIATION FACTOR 3 SUBUNIT G"/>
    <property type="match status" value="1"/>
</dbReference>
<sequence length="349" mass="39947">MSSSNSNQQKSNNWRKCRPAQGNSILPRSNIERRSNSITSSDASSYSQPSTSSSYANTINSICIEQDMKKLVAKEQYLLSRNHNLEAQCSTLTEDISKKQQMEERVKAESRLAECENTYKNGKFTTAKNEMALVNEIGRLKAQIPRMLHWSSSTFDRFEDLSEALKEELKERKKLQNHIKANKEFLKQIDEAKKRAPNQTAQNIATQTNGLQQIELPHSSTYRPVSSTYRPVSSTYHPVSSTYRSISPVQQRFPSESSSTTQTSGFRVKVTNLPQDYDYQLLRKTLYGIFGTGGNSKRFLIEKLYITPSRQTAFITYTHEEDANMVVEELDRYRLGYLVLRVEHANARP</sequence>
<dbReference type="InterPro" id="IPR035979">
    <property type="entry name" value="RBD_domain_sf"/>
</dbReference>
<dbReference type="AlphaFoldDB" id="A0A914BX42"/>
<name>A0A914BX42_9BILA</name>
<dbReference type="PROSITE" id="PS50102">
    <property type="entry name" value="RRM"/>
    <property type="match status" value="1"/>
</dbReference>
<feature type="compositionally biased region" description="Low complexity" evidence="4">
    <location>
        <begin position="1"/>
        <end position="12"/>
    </location>
</feature>
<organism evidence="6 7">
    <name type="scientific">Acrobeloides nanus</name>
    <dbReference type="NCBI Taxonomy" id="290746"/>
    <lineage>
        <taxon>Eukaryota</taxon>
        <taxon>Metazoa</taxon>
        <taxon>Ecdysozoa</taxon>
        <taxon>Nematoda</taxon>
        <taxon>Chromadorea</taxon>
        <taxon>Rhabditida</taxon>
        <taxon>Tylenchina</taxon>
        <taxon>Cephalobomorpha</taxon>
        <taxon>Cephaloboidea</taxon>
        <taxon>Cephalobidae</taxon>
        <taxon>Acrobeloides</taxon>
    </lineage>
</organism>
<keyword evidence="6" id="KW-1185">Reference proteome</keyword>
<reference evidence="7" key="1">
    <citation type="submission" date="2022-11" db="UniProtKB">
        <authorList>
            <consortium name="WormBaseParasite"/>
        </authorList>
    </citation>
    <scope>IDENTIFICATION</scope>
</reference>
<evidence type="ECO:0000259" key="5">
    <source>
        <dbReference type="PROSITE" id="PS50102"/>
    </source>
</evidence>
<feature type="coiled-coil region" evidence="3">
    <location>
        <begin position="158"/>
        <end position="195"/>
    </location>
</feature>
<feature type="region of interest" description="Disordered" evidence="4">
    <location>
        <begin position="207"/>
        <end position="240"/>
    </location>
</feature>
<evidence type="ECO:0000256" key="4">
    <source>
        <dbReference type="SAM" id="MobiDB-lite"/>
    </source>
</evidence>
<proteinExistence type="predicted"/>
<accession>A0A914BX42</accession>
<evidence type="ECO:0000256" key="1">
    <source>
        <dbReference type="ARBA" id="ARBA00022884"/>
    </source>
</evidence>
<dbReference type="InterPro" id="IPR012677">
    <property type="entry name" value="Nucleotide-bd_a/b_plait_sf"/>
</dbReference>